<feature type="region of interest" description="Disordered" evidence="2">
    <location>
        <begin position="355"/>
        <end position="387"/>
    </location>
</feature>
<dbReference type="InterPro" id="IPR008984">
    <property type="entry name" value="SMAD_FHA_dom_sf"/>
</dbReference>
<evidence type="ECO:0000313" key="5">
    <source>
        <dbReference type="Proteomes" id="UP001140217"/>
    </source>
</evidence>
<dbReference type="EMBL" id="JANBUL010000338">
    <property type="protein sequence ID" value="KAJ2776734.1"/>
    <property type="molecule type" value="Genomic_DNA"/>
</dbReference>
<feature type="compositionally biased region" description="Basic and acidic residues" evidence="2">
    <location>
        <begin position="124"/>
        <end position="138"/>
    </location>
</feature>
<feature type="compositionally biased region" description="Low complexity" evidence="2">
    <location>
        <begin position="358"/>
        <end position="367"/>
    </location>
</feature>
<feature type="domain" description="FHA" evidence="3">
    <location>
        <begin position="39"/>
        <end position="89"/>
    </location>
</feature>
<feature type="compositionally biased region" description="Basic and acidic residues" evidence="2">
    <location>
        <begin position="245"/>
        <end position="266"/>
    </location>
</feature>
<dbReference type="Proteomes" id="UP001140217">
    <property type="component" value="Unassembled WGS sequence"/>
</dbReference>
<evidence type="ECO:0000313" key="4">
    <source>
        <dbReference type="EMBL" id="KAJ2776734.1"/>
    </source>
</evidence>
<dbReference type="Pfam" id="PF00498">
    <property type="entry name" value="FHA"/>
    <property type="match status" value="1"/>
</dbReference>
<keyword evidence="5" id="KW-1185">Reference proteome</keyword>
<organism evidence="4 5">
    <name type="scientific">Coemansia javaensis</name>
    <dbReference type="NCBI Taxonomy" id="2761396"/>
    <lineage>
        <taxon>Eukaryota</taxon>
        <taxon>Fungi</taxon>
        <taxon>Fungi incertae sedis</taxon>
        <taxon>Zoopagomycota</taxon>
        <taxon>Kickxellomycotina</taxon>
        <taxon>Kickxellomycetes</taxon>
        <taxon>Kickxellales</taxon>
        <taxon>Kickxellaceae</taxon>
        <taxon>Coemansia</taxon>
    </lineage>
</organism>
<accession>A0A9W8LF80</accession>
<protein>
    <recommendedName>
        <fullName evidence="3">FHA domain-containing protein</fullName>
    </recommendedName>
</protein>
<feature type="compositionally biased region" description="Basic and acidic residues" evidence="2">
    <location>
        <begin position="378"/>
        <end position="387"/>
    </location>
</feature>
<feature type="region of interest" description="Disordered" evidence="2">
    <location>
        <begin position="294"/>
        <end position="320"/>
    </location>
</feature>
<evidence type="ECO:0000256" key="1">
    <source>
        <dbReference type="SAM" id="Coils"/>
    </source>
</evidence>
<dbReference type="SMART" id="SM00240">
    <property type="entry name" value="FHA"/>
    <property type="match status" value="1"/>
</dbReference>
<dbReference type="InterPro" id="IPR000253">
    <property type="entry name" value="FHA_dom"/>
</dbReference>
<sequence>LDYAEPSTAGPPQEGIVLEVVKSGSVVESHVVPRDKTFCTFGRLPVCDFPMEHASISRYHAVLQFHGDRTMAIVDLGSSYGTAVNWRPVAARVPQTVRAGDQIRFGMSSRVWIIGGGGGGGETARPESPEKEPQHDETPTAAEYQGDPVRDLRRFLDRCGHEYQAEPVGELAAAAAGAGVRIELPFADSEGNTLYGAARGADRAAAERLACLDALAELERHGYLDIHRRQRRRPPASGEDEDDDHDGRYYDSTKPGPDDGRDPLDPAEIETHESLLRKLALAATKIAEAERELEALPDGCGSANGGDDNNDDDDDDELDAYMSALARDDQEQQRKRAVARLELLRKQQARLEELARIAAPSSTSSTGGEAGAKRRRTQKDDSSVEPV</sequence>
<feature type="non-terminal residue" evidence="4">
    <location>
        <position position="1"/>
    </location>
</feature>
<feature type="compositionally biased region" description="Acidic residues" evidence="2">
    <location>
        <begin position="308"/>
        <end position="319"/>
    </location>
</feature>
<dbReference type="Gene3D" id="2.60.200.20">
    <property type="match status" value="1"/>
</dbReference>
<evidence type="ECO:0000256" key="2">
    <source>
        <dbReference type="SAM" id="MobiDB-lite"/>
    </source>
</evidence>
<feature type="coiled-coil region" evidence="1">
    <location>
        <begin position="327"/>
        <end position="354"/>
    </location>
</feature>
<keyword evidence="1" id="KW-0175">Coiled coil</keyword>
<comment type="caution">
    <text evidence="4">The sequence shown here is derived from an EMBL/GenBank/DDBJ whole genome shotgun (WGS) entry which is preliminary data.</text>
</comment>
<name>A0A9W8LF80_9FUNG</name>
<dbReference type="OrthoDB" id="444265at2759"/>
<feature type="region of interest" description="Disordered" evidence="2">
    <location>
        <begin position="116"/>
        <end position="146"/>
    </location>
</feature>
<dbReference type="PANTHER" id="PTHR23308">
    <property type="entry name" value="NUCLEAR INHIBITOR OF PROTEIN PHOSPHATASE-1"/>
    <property type="match status" value="1"/>
</dbReference>
<dbReference type="SUPFAM" id="SSF49879">
    <property type="entry name" value="SMAD/FHA domain"/>
    <property type="match status" value="1"/>
</dbReference>
<reference evidence="4" key="1">
    <citation type="submission" date="2022-07" db="EMBL/GenBank/DDBJ databases">
        <title>Phylogenomic reconstructions and comparative analyses of Kickxellomycotina fungi.</title>
        <authorList>
            <person name="Reynolds N.K."/>
            <person name="Stajich J.E."/>
            <person name="Barry K."/>
            <person name="Grigoriev I.V."/>
            <person name="Crous P."/>
            <person name="Smith M.E."/>
        </authorList>
    </citation>
    <scope>NUCLEOTIDE SEQUENCE</scope>
    <source>
        <strain evidence="4">NBRC 105414</strain>
    </source>
</reference>
<gene>
    <name evidence="4" type="ORF">H4R18_005520</name>
</gene>
<proteinExistence type="predicted"/>
<feature type="region of interest" description="Disordered" evidence="2">
    <location>
        <begin position="227"/>
        <end position="266"/>
    </location>
</feature>
<dbReference type="InterPro" id="IPR050923">
    <property type="entry name" value="Cell_Proc_Reg/RNA_Proc"/>
</dbReference>
<evidence type="ECO:0000259" key="3">
    <source>
        <dbReference type="PROSITE" id="PS50006"/>
    </source>
</evidence>
<dbReference type="PROSITE" id="PS50006">
    <property type="entry name" value="FHA_DOMAIN"/>
    <property type="match status" value="1"/>
</dbReference>
<dbReference type="AlphaFoldDB" id="A0A9W8LF80"/>